<evidence type="ECO:0000256" key="1">
    <source>
        <dbReference type="ARBA" id="ARBA00010688"/>
    </source>
</evidence>
<evidence type="ECO:0000256" key="3">
    <source>
        <dbReference type="ARBA" id="ARBA00022741"/>
    </source>
</evidence>
<organism evidence="7 8">
    <name type="scientific">Kocuria atrinae</name>
    <dbReference type="NCBI Taxonomy" id="592377"/>
    <lineage>
        <taxon>Bacteria</taxon>
        <taxon>Bacillati</taxon>
        <taxon>Actinomycetota</taxon>
        <taxon>Actinomycetes</taxon>
        <taxon>Micrococcales</taxon>
        <taxon>Micrococcaceae</taxon>
        <taxon>Kocuria</taxon>
    </lineage>
</organism>
<protein>
    <submittedName>
        <fullName evidence="7">Carbohydrate kinase</fullName>
    </submittedName>
</protein>
<evidence type="ECO:0000313" key="7">
    <source>
        <dbReference type="EMBL" id="GAA2111917.1"/>
    </source>
</evidence>
<evidence type="ECO:0000313" key="8">
    <source>
        <dbReference type="Proteomes" id="UP001500166"/>
    </source>
</evidence>
<dbReference type="CDD" id="cd01167">
    <property type="entry name" value="bac_FRK"/>
    <property type="match status" value="1"/>
</dbReference>
<dbReference type="SUPFAM" id="SSF53613">
    <property type="entry name" value="Ribokinase-like"/>
    <property type="match status" value="1"/>
</dbReference>
<evidence type="ECO:0000256" key="5">
    <source>
        <dbReference type="ARBA" id="ARBA00022840"/>
    </source>
</evidence>
<dbReference type="Proteomes" id="UP001500166">
    <property type="component" value="Unassembled WGS sequence"/>
</dbReference>
<sequence length="309" mass="32734">MLTVIGEALVDVVSRDGEEPRAHVGGSPMNVAVGLARLDQEVQFLGRYGQDEYGEQVAAHLRDNNVNLPFNPDSKPTSVAQATLDQAGAATYDFQLDWSLDVSDEQIDRLLNETGLLHVGSIGAMLEPGATMVRKAVERAHDHALVSYDPNCRPTIIPDSSDARARAEAIVASADIVKASDEDLLWLYPNRSIEDSARAWLQAGARLVVVTRGALGPWAVSRGTGREGMDTPAAKVDVADTVGAGDSFMAALISALTDRGLTGAEARRGLDALSKDQVLEILRYAATAAGVTVSRSGADLPTKADLPAH</sequence>
<dbReference type="Gene3D" id="3.40.1190.20">
    <property type="match status" value="1"/>
</dbReference>
<proteinExistence type="inferred from homology"/>
<gene>
    <name evidence="7" type="ORF">GCM10009824_07650</name>
</gene>
<evidence type="ECO:0000259" key="6">
    <source>
        <dbReference type="Pfam" id="PF00294"/>
    </source>
</evidence>
<dbReference type="InterPro" id="IPR050306">
    <property type="entry name" value="PfkB_Carbo_kinase"/>
</dbReference>
<feature type="domain" description="Carbohydrate kinase PfkB" evidence="6">
    <location>
        <begin position="3"/>
        <end position="302"/>
    </location>
</feature>
<dbReference type="InterPro" id="IPR029056">
    <property type="entry name" value="Ribokinase-like"/>
</dbReference>
<comment type="similarity">
    <text evidence="1">Belongs to the carbohydrate kinase PfkB family.</text>
</comment>
<accession>A0ABN2XIS7</accession>
<keyword evidence="3" id="KW-0547">Nucleotide-binding</keyword>
<name>A0ABN2XIS7_9MICC</name>
<reference evidence="7 8" key="1">
    <citation type="journal article" date="2019" name="Int. J. Syst. Evol. Microbiol.">
        <title>The Global Catalogue of Microorganisms (GCM) 10K type strain sequencing project: providing services to taxonomists for standard genome sequencing and annotation.</title>
        <authorList>
            <consortium name="The Broad Institute Genomics Platform"/>
            <consortium name="The Broad Institute Genome Sequencing Center for Infectious Disease"/>
            <person name="Wu L."/>
            <person name="Ma J."/>
        </authorList>
    </citation>
    <scope>NUCLEOTIDE SEQUENCE [LARGE SCALE GENOMIC DNA]</scope>
    <source>
        <strain evidence="7 8">JCM 15914</strain>
    </source>
</reference>
<dbReference type="Pfam" id="PF00294">
    <property type="entry name" value="PfkB"/>
    <property type="match status" value="1"/>
</dbReference>
<dbReference type="InterPro" id="IPR011611">
    <property type="entry name" value="PfkB_dom"/>
</dbReference>
<dbReference type="InterPro" id="IPR002173">
    <property type="entry name" value="Carboh/pur_kinase_PfkB_CS"/>
</dbReference>
<keyword evidence="4 7" id="KW-0418">Kinase</keyword>
<dbReference type="EMBL" id="BAAAQA010000004">
    <property type="protein sequence ID" value="GAA2111917.1"/>
    <property type="molecule type" value="Genomic_DNA"/>
</dbReference>
<keyword evidence="2" id="KW-0808">Transferase</keyword>
<evidence type="ECO:0000256" key="4">
    <source>
        <dbReference type="ARBA" id="ARBA00022777"/>
    </source>
</evidence>
<comment type="caution">
    <text evidence="7">The sequence shown here is derived from an EMBL/GenBank/DDBJ whole genome shotgun (WGS) entry which is preliminary data.</text>
</comment>
<dbReference type="GO" id="GO:0016301">
    <property type="term" value="F:kinase activity"/>
    <property type="evidence" value="ECO:0007669"/>
    <property type="project" value="UniProtKB-KW"/>
</dbReference>
<dbReference type="PANTHER" id="PTHR43085:SF1">
    <property type="entry name" value="PSEUDOURIDINE KINASE-RELATED"/>
    <property type="match status" value="1"/>
</dbReference>
<dbReference type="RefSeq" id="WP_129699656.1">
    <property type="nucleotide sequence ID" value="NZ_BAAAQA010000004.1"/>
</dbReference>
<dbReference type="PANTHER" id="PTHR43085">
    <property type="entry name" value="HEXOKINASE FAMILY MEMBER"/>
    <property type="match status" value="1"/>
</dbReference>
<evidence type="ECO:0000256" key="2">
    <source>
        <dbReference type="ARBA" id="ARBA00022679"/>
    </source>
</evidence>
<keyword evidence="8" id="KW-1185">Reference proteome</keyword>
<keyword evidence="5" id="KW-0067">ATP-binding</keyword>
<dbReference type="PROSITE" id="PS00584">
    <property type="entry name" value="PFKB_KINASES_2"/>
    <property type="match status" value="1"/>
</dbReference>